<evidence type="ECO:0000256" key="9">
    <source>
        <dbReference type="ARBA" id="ARBA00022777"/>
    </source>
</evidence>
<dbReference type="EMBL" id="WACR01000006">
    <property type="protein sequence ID" value="KAB1063925.1"/>
    <property type="molecule type" value="Genomic_DNA"/>
</dbReference>
<evidence type="ECO:0000256" key="3">
    <source>
        <dbReference type="ARBA" id="ARBA00012438"/>
    </source>
</evidence>
<dbReference type="SMART" id="SM00387">
    <property type="entry name" value="HATPase_c"/>
    <property type="match status" value="1"/>
</dbReference>
<evidence type="ECO:0000256" key="7">
    <source>
        <dbReference type="ARBA" id="ARBA00022692"/>
    </source>
</evidence>
<feature type="domain" description="HAMP" evidence="17">
    <location>
        <begin position="204"/>
        <end position="256"/>
    </location>
</feature>
<keyword evidence="8" id="KW-0547">Nucleotide-binding</keyword>
<evidence type="ECO:0000256" key="15">
    <source>
        <dbReference type="SAM" id="Phobius"/>
    </source>
</evidence>
<accession>A0A6N6MA03</accession>
<feature type="transmembrane region" description="Helical" evidence="15">
    <location>
        <begin position="177"/>
        <end position="202"/>
    </location>
</feature>
<comment type="subcellular location">
    <subcellularLocation>
        <location evidence="2">Cell membrane</location>
        <topology evidence="2">Multi-pass membrane protein</topology>
    </subcellularLocation>
</comment>
<dbReference type="PROSITE" id="PS50109">
    <property type="entry name" value="HIS_KIN"/>
    <property type="match status" value="1"/>
</dbReference>
<dbReference type="CDD" id="cd00082">
    <property type="entry name" value="HisKA"/>
    <property type="match status" value="1"/>
</dbReference>
<dbReference type="SMART" id="SM00304">
    <property type="entry name" value="HAMP"/>
    <property type="match status" value="1"/>
</dbReference>
<dbReference type="EC" id="2.7.13.3" evidence="3"/>
<dbReference type="Pfam" id="PF02518">
    <property type="entry name" value="HATPase_c"/>
    <property type="match status" value="1"/>
</dbReference>
<evidence type="ECO:0000256" key="1">
    <source>
        <dbReference type="ARBA" id="ARBA00000085"/>
    </source>
</evidence>
<dbReference type="Gene3D" id="1.10.287.130">
    <property type="match status" value="1"/>
</dbReference>
<keyword evidence="10" id="KW-0067">ATP-binding</keyword>
<dbReference type="Gene3D" id="3.30.565.10">
    <property type="entry name" value="Histidine kinase-like ATPase, C-terminal domain"/>
    <property type="match status" value="1"/>
</dbReference>
<dbReference type="InterPro" id="IPR004358">
    <property type="entry name" value="Sig_transdc_His_kin-like_C"/>
</dbReference>
<feature type="transmembrane region" description="Helical" evidence="15">
    <location>
        <begin position="16"/>
        <end position="39"/>
    </location>
</feature>
<keyword evidence="19" id="KW-1185">Reference proteome</keyword>
<evidence type="ECO:0000256" key="10">
    <source>
        <dbReference type="ARBA" id="ARBA00022840"/>
    </source>
</evidence>
<dbReference type="OrthoDB" id="9776727at2"/>
<evidence type="ECO:0000256" key="4">
    <source>
        <dbReference type="ARBA" id="ARBA00022475"/>
    </source>
</evidence>
<name>A0A6N6MA03_9FLAO</name>
<evidence type="ECO:0000256" key="8">
    <source>
        <dbReference type="ARBA" id="ARBA00022741"/>
    </source>
</evidence>
<dbReference type="SUPFAM" id="SSF55874">
    <property type="entry name" value="ATPase domain of HSP90 chaperone/DNA topoisomerase II/histidine kinase"/>
    <property type="match status" value="1"/>
</dbReference>
<dbReference type="InterPro" id="IPR036890">
    <property type="entry name" value="HATPase_C_sf"/>
</dbReference>
<evidence type="ECO:0000259" key="17">
    <source>
        <dbReference type="PROSITE" id="PS50885"/>
    </source>
</evidence>
<dbReference type="SMART" id="SM00388">
    <property type="entry name" value="HisKA"/>
    <property type="match status" value="1"/>
</dbReference>
<evidence type="ECO:0000259" key="16">
    <source>
        <dbReference type="PROSITE" id="PS50109"/>
    </source>
</evidence>
<dbReference type="InterPro" id="IPR036097">
    <property type="entry name" value="HisK_dim/P_sf"/>
</dbReference>
<dbReference type="GO" id="GO:0005524">
    <property type="term" value="F:ATP binding"/>
    <property type="evidence" value="ECO:0007669"/>
    <property type="project" value="UniProtKB-KW"/>
</dbReference>
<keyword evidence="7 15" id="KW-0812">Transmembrane</keyword>
<evidence type="ECO:0000256" key="6">
    <source>
        <dbReference type="ARBA" id="ARBA00022679"/>
    </source>
</evidence>
<keyword evidence="11 15" id="KW-1133">Transmembrane helix</keyword>
<organism evidence="18 19">
    <name type="scientific">Salibacter halophilus</name>
    <dbReference type="NCBI Taxonomy" id="1803916"/>
    <lineage>
        <taxon>Bacteria</taxon>
        <taxon>Pseudomonadati</taxon>
        <taxon>Bacteroidota</taxon>
        <taxon>Flavobacteriia</taxon>
        <taxon>Flavobacteriales</taxon>
        <taxon>Salibacteraceae</taxon>
        <taxon>Salibacter</taxon>
    </lineage>
</organism>
<keyword evidence="4" id="KW-1003">Cell membrane</keyword>
<dbReference type="InterPro" id="IPR003660">
    <property type="entry name" value="HAMP_dom"/>
</dbReference>
<dbReference type="SUPFAM" id="SSF158472">
    <property type="entry name" value="HAMP domain-like"/>
    <property type="match status" value="1"/>
</dbReference>
<keyword evidence="5" id="KW-0597">Phosphoprotein</keyword>
<evidence type="ECO:0000256" key="13">
    <source>
        <dbReference type="ARBA" id="ARBA00023136"/>
    </source>
</evidence>
<dbReference type="Proteomes" id="UP000435357">
    <property type="component" value="Unassembled WGS sequence"/>
</dbReference>
<dbReference type="RefSeq" id="WP_151167924.1">
    <property type="nucleotide sequence ID" value="NZ_WACR01000006.1"/>
</dbReference>
<keyword evidence="9 18" id="KW-0418">Kinase</keyword>
<protein>
    <recommendedName>
        <fullName evidence="3">histidine kinase</fullName>
        <ecNumber evidence="3">2.7.13.3</ecNumber>
    </recommendedName>
</protein>
<dbReference type="SUPFAM" id="SSF47384">
    <property type="entry name" value="Homodimeric domain of signal transducing histidine kinase"/>
    <property type="match status" value="1"/>
</dbReference>
<keyword evidence="12" id="KW-0902">Two-component regulatory system</keyword>
<feature type="coiled-coil region" evidence="14">
    <location>
        <begin position="234"/>
        <end position="264"/>
    </location>
</feature>
<evidence type="ECO:0000256" key="5">
    <source>
        <dbReference type="ARBA" id="ARBA00022553"/>
    </source>
</evidence>
<comment type="catalytic activity">
    <reaction evidence="1">
        <text>ATP + protein L-histidine = ADP + protein N-phospho-L-histidine.</text>
        <dbReference type="EC" id="2.7.13.3"/>
    </reaction>
</comment>
<evidence type="ECO:0000256" key="14">
    <source>
        <dbReference type="SAM" id="Coils"/>
    </source>
</evidence>
<dbReference type="PRINTS" id="PR00344">
    <property type="entry name" value="BCTRLSENSOR"/>
</dbReference>
<dbReference type="CDD" id="cd06225">
    <property type="entry name" value="HAMP"/>
    <property type="match status" value="1"/>
</dbReference>
<evidence type="ECO:0000256" key="2">
    <source>
        <dbReference type="ARBA" id="ARBA00004651"/>
    </source>
</evidence>
<dbReference type="Gene3D" id="6.10.340.10">
    <property type="match status" value="1"/>
</dbReference>
<evidence type="ECO:0000313" key="19">
    <source>
        <dbReference type="Proteomes" id="UP000435357"/>
    </source>
</evidence>
<reference evidence="18 19" key="1">
    <citation type="submission" date="2019-09" db="EMBL/GenBank/DDBJ databases">
        <title>Genomes of Cryomorphaceae.</title>
        <authorList>
            <person name="Bowman J.P."/>
        </authorList>
    </citation>
    <scope>NUCLEOTIDE SEQUENCE [LARGE SCALE GENOMIC DNA]</scope>
    <source>
        <strain evidence="18 19">KCTC 52047</strain>
    </source>
</reference>
<gene>
    <name evidence="18" type="ORF">F3059_07765</name>
</gene>
<dbReference type="InterPro" id="IPR050398">
    <property type="entry name" value="HssS/ArlS-like"/>
</dbReference>
<dbReference type="InterPro" id="IPR003661">
    <property type="entry name" value="HisK_dim/P_dom"/>
</dbReference>
<dbReference type="PANTHER" id="PTHR45528:SF1">
    <property type="entry name" value="SENSOR HISTIDINE KINASE CPXA"/>
    <property type="match status" value="1"/>
</dbReference>
<keyword evidence="6" id="KW-0808">Transferase</keyword>
<evidence type="ECO:0000313" key="18">
    <source>
        <dbReference type="EMBL" id="KAB1063925.1"/>
    </source>
</evidence>
<dbReference type="PROSITE" id="PS50885">
    <property type="entry name" value="HAMP"/>
    <property type="match status" value="1"/>
</dbReference>
<dbReference type="InterPro" id="IPR005467">
    <property type="entry name" value="His_kinase_dom"/>
</dbReference>
<dbReference type="CDD" id="cd00075">
    <property type="entry name" value="HATPase"/>
    <property type="match status" value="1"/>
</dbReference>
<proteinExistence type="predicted"/>
<dbReference type="GO" id="GO:0000155">
    <property type="term" value="F:phosphorelay sensor kinase activity"/>
    <property type="evidence" value="ECO:0007669"/>
    <property type="project" value="InterPro"/>
</dbReference>
<dbReference type="Pfam" id="PF00512">
    <property type="entry name" value="HisKA"/>
    <property type="match status" value="1"/>
</dbReference>
<evidence type="ECO:0000256" key="11">
    <source>
        <dbReference type="ARBA" id="ARBA00022989"/>
    </source>
</evidence>
<keyword evidence="13 15" id="KW-0472">Membrane</keyword>
<dbReference type="InterPro" id="IPR003594">
    <property type="entry name" value="HATPase_dom"/>
</dbReference>
<keyword evidence="14" id="KW-0175">Coiled coil</keyword>
<comment type="caution">
    <text evidence="18">The sequence shown here is derived from an EMBL/GenBank/DDBJ whole genome shotgun (WGS) entry which is preliminary data.</text>
</comment>
<feature type="domain" description="Histidine kinase" evidence="16">
    <location>
        <begin position="273"/>
        <end position="482"/>
    </location>
</feature>
<dbReference type="PANTHER" id="PTHR45528">
    <property type="entry name" value="SENSOR HISTIDINE KINASE CPXA"/>
    <property type="match status" value="1"/>
</dbReference>
<dbReference type="GO" id="GO:0005886">
    <property type="term" value="C:plasma membrane"/>
    <property type="evidence" value="ECO:0007669"/>
    <property type="project" value="UniProtKB-SubCell"/>
</dbReference>
<evidence type="ECO:0000256" key="12">
    <source>
        <dbReference type="ARBA" id="ARBA00023012"/>
    </source>
</evidence>
<dbReference type="AlphaFoldDB" id="A0A6N6MA03"/>
<sequence length="483" mass="54744">MTKSKKSLKLGLGTRIYLSMMALILISLIVIGISTYAFFQNRNEQFHQNRLQQQENTIMLSLQYFIIENGIRDVNAKLENKIHELAEIHDVDLNVYTTDGELLGSTQVELFEKGVFSKTLPDSLLHKLKPNESIVKKERLDGEEYLSAYFILENGNKKIAIINLPYRKDSQTMQNEVSSFLLTLAQVYVLLFLFASIVAFLLSNYITNTLKKISAKLKEVRINKKNEPIEWNSKDEIGELINDYNRMLEELEKSAQLLAKSERESAWKEMARQVAHEIKNPLTPMRLNIQHLQRTAKQNPEELEERIQSIGQNLIEQIDTLSSIASEFSNFAKMPKAQNEKVDVKSVLNSAIELHRNNGAIDLEVKGSDHYVFADKQHLLRAFTNLIKNGLQAVPDEREPEIKIFLEKTNSNVVVKISDNGSGIPDELKEKIFSPNFTTKSSGMGLGLAMVKNIVNAAGGEINFQTKVNEGTTFTILLPLSSE</sequence>